<protein>
    <recommendedName>
        <fullName evidence="3">DUF3189 family protein</fullName>
    </recommendedName>
</protein>
<evidence type="ECO:0008006" key="3">
    <source>
        <dbReference type="Google" id="ProtNLM"/>
    </source>
</evidence>
<comment type="caution">
    <text evidence="1">The sequence shown here is derived from an EMBL/GenBank/DDBJ whole genome shotgun (WGS) entry which is preliminary data.</text>
</comment>
<reference evidence="1 2" key="1">
    <citation type="submission" date="2017-01" db="EMBL/GenBank/DDBJ databases">
        <authorList>
            <person name="Varghese N."/>
            <person name="Submissions S."/>
        </authorList>
    </citation>
    <scope>NUCLEOTIDE SEQUENCE [LARGE SCALE GENOMIC DNA]</scope>
    <source>
        <strain evidence="1 2">RUG2-6</strain>
    </source>
</reference>
<name>A0A9X8WGR6_9BACI</name>
<accession>A0A9X8WGR6</accession>
<organism evidence="1 2">
    <name type="scientific">Peribacillus simplex</name>
    <dbReference type="NCBI Taxonomy" id="1478"/>
    <lineage>
        <taxon>Bacteria</taxon>
        <taxon>Bacillati</taxon>
        <taxon>Bacillota</taxon>
        <taxon>Bacilli</taxon>
        <taxon>Bacillales</taxon>
        <taxon>Bacillaceae</taxon>
        <taxon>Peribacillus</taxon>
    </lineage>
</organism>
<dbReference type="InterPro" id="IPR021525">
    <property type="entry name" value="DUF3189"/>
</dbReference>
<dbReference type="EMBL" id="FTMX01000001">
    <property type="protein sequence ID" value="SIQ02591.1"/>
    <property type="molecule type" value="Genomic_DNA"/>
</dbReference>
<proteinExistence type="predicted"/>
<sequence length="205" mass="23341">MMITGQEYSYKSTVTELEMEYMTIIVLNKTIRDDFMMYIYNDYGGTHTTSLAAAYHLKQLPQSERKLTSEEILHVKYFNKLTKEDAGKLIFRGIDEDGNSVYTIGHKREKLVVPSLKELTLLLEEKFHFNEVIVFSNTSPTVPIAMSIGGYLSRALKIDFIGVPLLLIGAKQCCDNIFRLVENTKQIGKAANGEKVIILENEVYK</sequence>
<dbReference type="Proteomes" id="UP000185829">
    <property type="component" value="Unassembled WGS sequence"/>
</dbReference>
<dbReference type="Pfam" id="PF11385">
    <property type="entry name" value="DUF3189"/>
    <property type="match status" value="1"/>
</dbReference>
<evidence type="ECO:0000313" key="1">
    <source>
        <dbReference type="EMBL" id="SIQ02591.1"/>
    </source>
</evidence>
<evidence type="ECO:0000313" key="2">
    <source>
        <dbReference type="Proteomes" id="UP000185829"/>
    </source>
</evidence>
<gene>
    <name evidence="1" type="ORF">SAMN05878482_101115</name>
</gene>
<dbReference type="AlphaFoldDB" id="A0A9X8WGR6"/>